<gene>
    <name evidence="1" type="ORF">V5O48_015556</name>
</gene>
<evidence type="ECO:0000313" key="1">
    <source>
        <dbReference type="EMBL" id="KAL0566454.1"/>
    </source>
</evidence>
<name>A0ABR3EU70_9AGAR</name>
<reference evidence="1 2" key="1">
    <citation type="submission" date="2024-02" db="EMBL/GenBank/DDBJ databases">
        <title>A draft genome for the cacao thread blight pathogen Marasmius crinis-equi.</title>
        <authorList>
            <person name="Cohen S.P."/>
            <person name="Baruah I.K."/>
            <person name="Amoako-Attah I."/>
            <person name="Bukari Y."/>
            <person name="Meinhardt L.W."/>
            <person name="Bailey B.A."/>
        </authorList>
    </citation>
    <scope>NUCLEOTIDE SEQUENCE [LARGE SCALE GENOMIC DNA]</scope>
    <source>
        <strain evidence="1 2">GH-76</strain>
    </source>
</reference>
<dbReference type="Gene3D" id="3.80.10.10">
    <property type="entry name" value="Ribonuclease Inhibitor"/>
    <property type="match status" value="1"/>
</dbReference>
<sequence length="435" mass="48432">MGRKEGIKAWLERSRSLPLTVVVSIGNRDTDLSEAMGQAGHGEEAEDIPVLQEITRVLGMYSSRWMSAYFFGDLQALGARIWEPFACLTRDELPWLQEIRTFKSLFAIPRRTHPAITASPLTSLLAEASAIRTLRTDYEPIPNMLDLPMHWRSLQEIDFFSTFPSHPDPASIISKLSTMCPSLVSLKITLLLEQRLGGPLSDPSPASHWPCLRDLRVALSIDRFTDFGVYISQGFQRIFQRMRAPALSSLSIQTRGSAPLPRHDPSETPLLTACLPFQNMLSQSGDVITHLTLDGIFLLNEQALERSLKLLPSLTSLRLEECLGGRLGSLIPQLRLSSCLFFLTSSADVCPDLAQLDIVGCGFDNIDQVVSFAKARSNKLNFLSVDFGYVAPDVAVKIASLTSVHADMGMKEGIRVDWKWQETTARPGNYFMTFQ</sequence>
<evidence type="ECO:0000313" key="2">
    <source>
        <dbReference type="Proteomes" id="UP001465976"/>
    </source>
</evidence>
<keyword evidence="2" id="KW-1185">Reference proteome</keyword>
<dbReference type="Proteomes" id="UP001465976">
    <property type="component" value="Unassembled WGS sequence"/>
</dbReference>
<organism evidence="1 2">
    <name type="scientific">Marasmius crinis-equi</name>
    <dbReference type="NCBI Taxonomy" id="585013"/>
    <lineage>
        <taxon>Eukaryota</taxon>
        <taxon>Fungi</taxon>
        <taxon>Dikarya</taxon>
        <taxon>Basidiomycota</taxon>
        <taxon>Agaricomycotina</taxon>
        <taxon>Agaricomycetes</taxon>
        <taxon>Agaricomycetidae</taxon>
        <taxon>Agaricales</taxon>
        <taxon>Marasmiineae</taxon>
        <taxon>Marasmiaceae</taxon>
        <taxon>Marasmius</taxon>
    </lineage>
</organism>
<dbReference type="InterPro" id="IPR032675">
    <property type="entry name" value="LRR_dom_sf"/>
</dbReference>
<protein>
    <submittedName>
        <fullName evidence="1">Uncharacterized protein</fullName>
    </submittedName>
</protein>
<dbReference type="SUPFAM" id="SSF52047">
    <property type="entry name" value="RNI-like"/>
    <property type="match status" value="1"/>
</dbReference>
<accession>A0ABR3EU70</accession>
<dbReference type="EMBL" id="JBAHYK010001894">
    <property type="protein sequence ID" value="KAL0566454.1"/>
    <property type="molecule type" value="Genomic_DNA"/>
</dbReference>
<proteinExistence type="predicted"/>
<comment type="caution">
    <text evidence="1">The sequence shown here is derived from an EMBL/GenBank/DDBJ whole genome shotgun (WGS) entry which is preliminary data.</text>
</comment>